<feature type="signal peptide" evidence="2">
    <location>
        <begin position="1"/>
        <end position="30"/>
    </location>
</feature>
<evidence type="ECO:0000256" key="2">
    <source>
        <dbReference type="SAM" id="SignalP"/>
    </source>
</evidence>
<dbReference type="PANTHER" id="PTHR34123">
    <property type="entry name" value="OS04G0578200 PROTEIN"/>
    <property type="match status" value="1"/>
</dbReference>
<dbReference type="AlphaFoldDB" id="A0A7S1GGS5"/>
<accession>A0A7S1GGS5</accession>
<dbReference type="InterPro" id="IPR018790">
    <property type="entry name" value="DUF2358"/>
</dbReference>
<sequence>MMMTKQSTALSLFGSLLLLLLAATNPAAEAFCPPSSSTQKHTNKLFMSTTDATGSSTSSSSTTENDELAATVTKLKRVLAKEYTSFFNPMVDSWYAPDVTFTDPMTSLSGVDSYRKNVDMLAGRTLMGKVLFEGAGINLHSVTGGEIVNGRVDDIVTRWTLRLTAKVLPWSPEAVFSGVSVYKIALGGKEGLSIVGQTDYWDSINIQPDTPSTNVKQQYQTVPKNIAVSDFLAQLAPTGFLAPTAAPELPYLLLRRGDGYELRKYPGFVGVETPYMRRDYGFGSLGAFAKGMDPLAPSICKVYNDDNVDDGDGKEKMMMWPLKFAFPGEGTDAPPAPAAAIEKAGSGQWASINIMSQPERIVAIRAFEDAAMGPVVRNADRELRAMLKRDGLEVEDGTEQYVLFTQYDAVHSMGKRRSEVWIDLKDGGHPF</sequence>
<protein>
    <submittedName>
        <fullName evidence="3">Uncharacterized protein</fullName>
    </submittedName>
</protein>
<dbReference type="InterPro" id="IPR032710">
    <property type="entry name" value="NTF2-like_dom_sf"/>
</dbReference>
<dbReference type="Pfam" id="PF04832">
    <property type="entry name" value="SOUL"/>
    <property type="match status" value="1"/>
</dbReference>
<dbReference type="Pfam" id="PF10184">
    <property type="entry name" value="DUF2358"/>
    <property type="match status" value="1"/>
</dbReference>
<dbReference type="PANTHER" id="PTHR34123:SF1">
    <property type="entry name" value="OS04G0578200 PROTEIN"/>
    <property type="match status" value="1"/>
</dbReference>
<gene>
    <name evidence="3" type="ORF">SMAR1040_LOCUS408</name>
</gene>
<keyword evidence="2" id="KW-0732">Signal</keyword>
<comment type="similarity">
    <text evidence="1">Belongs to the HEBP family.</text>
</comment>
<organism evidence="3">
    <name type="scientific">Skeletonema marinoi</name>
    <dbReference type="NCBI Taxonomy" id="267567"/>
    <lineage>
        <taxon>Eukaryota</taxon>
        <taxon>Sar</taxon>
        <taxon>Stramenopiles</taxon>
        <taxon>Ochrophyta</taxon>
        <taxon>Bacillariophyta</taxon>
        <taxon>Coscinodiscophyceae</taxon>
        <taxon>Thalassiosirophycidae</taxon>
        <taxon>Thalassiosirales</taxon>
        <taxon>Skeletonemataceae</taxon>
        <taxon>Skeletonema</taxon>
        <taxon>Skeletonema marinoi-dohrnii complex</taxon>
    </lineage>
</organism>
<evidence type="ECO:0000256" key="1">
    <source>
        <dbReference type="ARBA" id="ARBA00009817"/>
    </source>
</evidence>
<dbReference type="SUPFAM" id="SSF54427">
    <property type="entry name" value="NTF2-like"/>
    <property type="match status" value="1"/>
</dbReference>
<proteinExistence type="inferred from homology"/>
<reference evidence="3" key="1">
    <citation type="submission" date="2021-01" db="EMBL/GenBank/DDBJ databases">
        <authorList>
            <person name="Corre E."/>
            <person name="Pelletier E."/>
            <person name="Niang G."/>
            <person name="Scheremetjew M."/>
            <person name="Finn R."/>
            <person name="Kale V."/>
            <person name="Holt S."/>
            <person name="Cochrane G."/>
            <person name="Meng A."/>
            <person name="Brown T."/>
            <person name="Cohen L."/>
        </authorList>
    </citation>
    <scope>NUCLEOTIDE SEQUENCE</scope>
    <source>
        <strain evidence="3">FE60</strain>
    </source>
</reference>
<name>A0A7S1GGS5_9STRA</name>
<evidence type="ECO:0000313" key="3">
    <source>
        <dbReference type="EMBL" id="CAD8926461.1"/>
    </source>
</evidence>
<feature type="chain" id="PRO_5031010065" evidence="2">
    <location>
        <begin position="31"/>
        <end position="431"/>
    </location>
</feature>
<dbReference type="SUPFAM" id="SSF55136">
    <property type="entry name" value="Probable bacterial effector-binding domain"/>
    <property type="match status" value="1"/>
</dbReference>
<dbReference type="InterPro" id="IPR011256">
    <property type="entry name" value="Reg_factor_effector_dom_sf"/>
</dbReference>
<dbReference type="EMBL" id="HBFU01000638">
    <property type="protein sequence ID" value="CAD8926461.1"/>
    <property type="molecule type" value="Transcribed_RNA"/>
</dbReference>
<dbReference type="InterPro" id="IPR006917">
    <property type="entry name" value="SOUL_heme-bd"/>
</dbReference>
<dbReference type="Gene3D" id="3.20.80.10">
    <property type="entry name" value="Regulatory factor, effector binding domain"/>
    <property type="match status" value="1"/>
</dbReference>